<dbReference type="EMBL" id="CP101914">
    <property type="protein sequence ID" value="UUI04578.1"/>
    <property type="molecule type" value="Genomic_DNA"/>
</dbReference>
<sequence>MLKNIAYLKSGNEKQRKVYNMIDQLLIMKDLQSYSPTLCGTIPLGIDTASSDLDIIMEVHHPQSFAETVYDCYGSYSGFRIKKKTIRGKPVVKANFTYGEFEFELFGQAQAVTDQYAYLHMVIEKYLLDENPLWKNKIIALKEKGLKTEQAFCDMLGLTGDPYEALIDYGRGRQII</sequence>
<gene>
    <name evidence="1" type="ORF">NP439_07965</name>
</gene>
<dbReference type="RefSeq" id="WP_256709484.1">
    <property type="nucleotide sequence ID" value="NZ_CP101914.1"/>
</dbReference>
<dbReference type="InterPro" id="IPR025365">
    <property type="entry name" value="DUF4269"/>
</dbReference>
<keyword evidence="2" id="KW-1185">Reference proteome</keyword>
<protein>
    <submittedName>
        <fullName evidence="1">DUF4269 domain-containing protein</fullName>
    </submittedName>
</protein>
<evidence type="ECO:0000313" key="2">
    <source>
        <dbReference type="Proteomes" id="UP001059773"/>
    </source>
</evidence>
<reference evidence="1" key="1">
    <citation type="submission" date="2022-07" db="EMBL/GenBank/DDBJ databases">
        <title>FELIX.</title>
        <authorList>
            <person name="Wan K.H."/>
            <person name="Park S."/>
            <person name="Lawrence Q."/>
            <person name="Eichenberger J.P."/>
            <person name="Booth B.W."/>
            <person name="Piaggio A.J."/>
            <person name="Chandler J.C."/>
            <person name="Franklin A.B."/>
            <person name="Celniker S.E."/>
        </authorList>
    </citation>
    <scope>NUCLEOTIDE SEQUENCE</scope>
    <source>
        <strain evidence="1">QA-1986 374</strain>
    </source>
</reference>
<proteinExistence type="predicted"/>
<evidence type="ECO:0000313" key="1">
    <source>
        <dbReference type="EMBL" id="UUI04578.1"/>
    </source>
</evidence>
<dbReference type="Proteomes" id="UP001059773">
    <property type="component" value="Chromosome"/>
</dbReference>
<organism evidence="1 2">
    <name type="scientific">Oceanobacillus jeddahense</name>
    <dbReference type="NCBI Taxonomy" id="1462527"/>
    <lineage>
        <taxon>Bacteria</taxon>
        <taxon>Bacillati</taxon>
        <taxon>Bacillota</taxon>
        <taxon>Bacilli</taxon>
        <taxon>Bacillales</taxon>
        <taxon>Bacillaceae</taxon>
        <taxon>Oceanobacillus</taxon>
    </lineage>
</organism>
<name>A0ABY5JW15_9BACI</name>
<dbReference type="Pfam" id="PF14091">
    <property type="entry name" value="DUF4269"/>
    <property type="match status" value="1"/>
</dbReference>
<accession>A0ABY5JW15</accession>